<evidence type="ECO:0000313" key="1">
    <source>
        <dbReference type="EMBL" id="MPC46592.1"/>
    </source>
</evidence>
<gene>
    <name evidence="1" type="ORF">E2C01_040314</name>
</gene>
<evidence type="ECO:0000313" key="2">
    <source>
        <dbReference type="Proteomes" id="UP000324222"/>
    </source>
</evidence>
<keyword evidence="2" id="KW-1185">Reference proteome</keyword>
<reference evidence="1 2" key="1">
    <citation type="submission" date="2019-05" db="EMBL/GenBank/DDBJ databases">
        <title>Another draft genome of Portunus trituberculatus and its Hox gene families provides insights of decapod evolution.</title>
        <authorList>
            <person name="Jeong J.-H."/>
            <person name="Song I."/>
            <person name="Kim S."/>
            <person name="Choi T."/>
            <person name="Kim D."/>
            <person name="Ryu S."/>
            <person name="Kim W."/>
        </authorList>
    </citation>
    <scope>NUCLEOTIDE SEQUENCE [LARGE SCALE GENOMIC DNA]</scope>
    <source>
        <tissue evidence="1">Muscle</tissue>
    </source>
</reference>
<sequence>MTQGQGAGIGWRAGAVTNPGVERQQGRVDGLKVAYLTCYLSVCHACAGRRGLSDGGDLVCVSMRDGGGELTREGVDRRQQVPIEKLFALPFCSSQRFRKPLATFSRVLLLFIM</sequence>
<dbReference type="AlphaFoldDB" id="A0A5B7FJD3"/>
<organism evidence="1 2">
    <name type="scientific">Portunus trituberculatus</name>
    <name type="common">Swimming crab</name>
    <name type="synonym">Neptunus trituberculatus</name>
    <dbReference type="NCBI Taxonomy" id="210409"/>
    <lineage>
        <taxon>Eukaryota</taxon>
        <taxon>Metazoa</taxon>
        <taxon>Ecdysozoa</taxon>
        <taxon>Arthropoda</taxon>
        <taxon>Crustacea</taxon>
        <taxon>Multicrustacea</taxon>
        <taxon>Malacostraca</taxon>
        <taxon>Eumalacostraca</taxon>
        <taxon>Eucarida</taxon>
        <taxon>Decapoda</taxon>
        <taxon>Pleocyemata</taxon>
        <taxon>Brachyura</taxon>
        <taxon>Eubrachyura</taxon>
        <taxon>Portunoidea</taxon>
        <taxon>Portunidae</taxon>
        <taxon>Portuninae</taxon>
        <taxon>Portunus</taxon>
    </lineage>
</organism>
<dbReference type="Proteomes" id="UP000324222">
    <property type="component" value="Unassembled WGS sequence"/>
</dbReference>
<dbReference type="EMBL" id="VSRR010007280">
    <property type="protein sequence ID" value="MPC46592.1"/>
    <property type="molecule type" value="Genomic_DNA"/>
</dbReference>
<protein>
    <submittedName>
        <fullName evidence="1">Uncharacterized protein</fullName>
    </submittedName>
</protein>
<name>A0A5B7FJD3_PORTR</name>
<accession>A0A5B7FJD3</accession>
<proteinExistence type="predicted"/>
<comment type="caution">
    <text evidence="1">The sequence shown here is derived from an EMBL/GenBank/DDBJ whole genome shotgun (WGS) entry which is preliminary data.</text>
</comment>